<dbReference type="Proteomes" id="UP000559256">
    <property type="component" value="Unassembled WGS sequence"/>
</dbReference>
<evidence type="ECO:0000313" key="3">
    <source>
        <dbReference type="Proteomes" id="UP000559256"/>
    </source>
</evidence>
<proteinExistence type="predicted"/>
<feature type="transmembrane region" description="Helical" evidence="1">
    <location>
        <begin position="28"/>
        <end position="45"/>
    </location>
</feature>
<keyword evidence="1" id="KW-0812">Transmembrane</keyword>
<keyword evidence="1" id="KW-1133">Transmembrane helix</keyword>
<accession>A0A8H5CZE8</accession>
<feature type="transmembrane region" description="Helical" evidence="1">
    <location>
        <begin position="195"/>
        <end position="219"/>
    </location>
</feature>
<keyword evidence="1" id="KW-0472">Membrane</keyword>
<feature type="transmembrane region" description="Helical" evidence="1">
    <location>
        <begin position="152"/>
        <end position="175"/>
    </location>
</feature>
<reference evidence="2 3" key="1">
    <citation type="journal article" date="2020" name="ISME J.">
        <title>Uncovering the hidden diversity of litter-decomposition mechanisms in mushroom-forming fungi.</title>
        <authorList>
            <person name="Floudas D."/>
            <person name="Bentzer J."/>
            <person name="Ahren D."/>
            <person name="Johansson T."/>
            <person name="Persson P."/>
            <person name="Tunlid A."/>
        </authorList>
    </citation>
    <scope>NUCLEOTIDE SEQUENCE [LARGE SCALE GENOMIC DNA]</scope>
    <source>
        <strain evidence="2 3">CBS 291.85</strain>
    </source>
</reference>
<protein>
    <submittedName>
        <fullName evidence="2">Uncharacterized protein</fullName>
    </submittedName>
</protein>
<keyword evidence="3" id="KW-1185">Reference proteome</keyword>
<evidence type="ECO:0000313" key="2">
    <source>
        <dbReference type="EMBL" id="KAF5350810.1"/>
    </source>
</evidence>
<dbReference type="AlphaFoldDB" id="A0A8H5CZE8"/>
<comment type="caution">
    <text evidence="2">The sequence shown here is derived from an EMBL/GenBank/DDBJ whole genome shotgun (WGS) entry which is preliminary data.</text>
</comment>
<feature type="transmembrane region" description="Helical" evidence="1">
    <location>
        <begin position="94"/>
        <end position="111"/>
    </location>
</feature>
<dbReference type="OrthoDB" id="3226582at2759"/>
<name>A0A8H5CZE8_9AGAR</name>
<dbReference type="EMBL" id="JAACJM010000073">
    <property type="protein sequence ID" value="KAF5350810.1"/>
    <property type="molecule type" value="Genomic_DNA"/>
</dbReference>
<sequence length="312" mass="34770">MLMGTESFFIGTTDQLEVRRLITTGVQLFFYGMYIPLFGVCIHLMRKRKRLHYKLHIALTTLLFILCTSTVVLNLVTVAQAVKMPEEMRMQRGISMLGVYMVANVCAELIMIQRCYVIWGANLYIIIVPFIGLCINLAFGVSVLAYKTTYLVIFMIMTLIENIILTSLTAGRIYWINHEAGAILGSAVQTRYKMIAAMIMESSILYSTATIAGVVSMFAHNVLASDIAVNAQTQLVGIAPTLLVVRVGLGIDVKDVINSVKIMSIAHLENSSDQANMTMDTDIQTRLDLDVDLEEHMPLRVDSEKSFGLGRR</sequence>
<evidence type="ECO:0000256" key="1">
    <source>
        <dbReference type="SAM" id="Phobius"/>
    </source>
</evidence>
<gene>
    <name evidence="2" type="ORF">D9758_010405</name>
</gene>
<feature type="transmembrane region" description="Helical" evidence="1">
    <location>
        <begin position="57"/>
        <end position="82"/>
    </location>
</feature>
<feature type="transmembrane region" description="Helical" evidence="1">
    <location>
        <begin position="123"/>
        <end position="146"/>
    </location>
</feature>
<organism evidence="2 3">
    <name type="scientific">Tetrapyrgos nigripes</name>
    <dbReference type="NCBI Taxonomy" id="182062"/>
    <lineage>
        <taxon>Eukaryota</taxon>
        <taxon>Fungi</taxon>
        <taxon>Dikarya</taxon>
        <taxon>Basidiomycota</taxon>
        <taxon>Agaricomycotina</taxon>
        <taxon>Agaricomycetes</taxon>
        <taxon>Agaricomycetidae</taxon>
        <taxon>Agaricales</taxon>
        <taxon>Marasmiineae</taxon>
        <taxon>Marasmiaceae</taxon>
        <taxon>Tetrapyrgos</taxon>
    </lineage>
</organism>